<evidence type="ECO:0000256" key="1">
    <source>
        <dbReference type="SAM" id="Phobius"/>
    </source>
</evidence>
<dbReference type="Proteomes" id="UP001233999">
    <property type="component" value="Unassembled WGS sequence"/>
</dbReference>
<reference evidence="2" key="2">
    <citation type="submission" date="2023-05" db="EMBL/GenBank/DDBJ databases">
        <authorList>
            <person name="Fouks B."/>
        </authorList>
    </citation>
    <scope>NUCLEOTIDE SEQUENCE</scope>
    <source>
        <strain evidence="2">Stay&amp;Tobe</strain>
        <tissue evidence="2">Testes</tissue>
    </source>
</reference>
<comment type="caution">
    <text evidence="2">The sequence shown here is derived from an EMBL/GenBank/DDBJ whole genome shotgun (WGS) entry which is preliminary data.</text>
</comment>
<feature type="transmembrane region" description="Helical" evidence="1">
    <location>
        <begin position="51"/>
        <end position="70"/>
    </location>
</feature>
<reference evidence="2" key="1">
    <citation type="journal article" date="2023" name="IScience">
        <title>Live-bearing cockroach genome reveals convergent evolutionary mechanisms linked to viviparity in insects and beyond.</title>
        <authorList>
            <person name="Fouks B."/>
            <person name="Harrison M.C."/>
            <person name="Mikhailova A.A."/>
            <person name="Marchal E."/>
            <person name="English S."/>
            <person name="Carruthers M."/>
            <person name="Jennings E.C."/>
            <person name="Chiamaka E.L."/>
            <person name="Frigard R.A."/>
            <person name="Pippel M."/>
            <person name="Attardo G.M."/>
            <person name="Benoit J.B."/>
            <person name="Bornberg-Bauer E."/>
            <person name="Tobe S.S."/>
        </authorList>
    </citation>
    <scope>NUCLEOTIDE SEQUENCE</scope>
    <source>
        <strain evidence="2">Stay&amp;Tobe</strain>
    </source>
</reference>
<keyword evidence="1" id="KW-0812">Transmembrane</keyword>
<dbReference type="EMBL" id="JASPKZ010000037">
    <property type="protein sequence ID" value="KAJ9601069.1"/>
    <property type="molecule type" value="Genomic_DNA"/>
</dbReference>
<dbReference type="AlphaFoldDB" id="A0AAD8AL42"/>
<sequence length="78" mass="8955">MAARNKRQPKANLNLVISYSLYEISLSSSSIKHYSRFSLTLDSSKTNALLPHHPSTVILVFLSFYFLLVYHPNTFDYS</sequence>
<evidence type="ECO:0000313" key="2">
    <source>
        <dbReference type="EMBL" id="KAJ9601069.1"/>
    </source>
</evidence>
<feature type="non-terminal residue" evidence="2">
    <location>
        <position position="78"/>
    </location>
</feature>
<keyword evidence="1" id="KW-1133">Transmembrane helix</keyword>
<name>A0AAD8AL42_DIPPU</name>
<organism evidence="2 3">
    <name type="scientific">Diploptera punctata</name>
    <name type="common">Pacific beetle cockroach</name>
    <dbReference type="NCBI Taxonomy" id="6984"/>
    <lineage>
        <taxon>Eukaryota</taxon>
        <taxon>Metazoa</taxon>
        <taxon>Ecdysozoa</taxon>
        <taxon>Arthropoda</taxon>
        <taxon>Hexapoda</taxon>
        <taxon>Insecta</taxon>
        <taxon>Pterygota</taxon>
        <taxon>Neoptera</taxon>
        <taxon>Polyneoptera</taxon>
        <taxon>Dictyoptera</taxon>
        <taxon>Blattodea</taxon>
        <taxon>Blaberoidea</taxon>
        <taxon>Blaberidae</taxon>
        <taxon>Diplopterinae</taxon>
        <taxon>Diploptera</taxon>
    </lineage>
</organism>
<evidence type="ECO:0000313" key="3">
    <source>
        <dbReference type="Proteomes" id="UP001233999"/>
    </source>
</evidence>
<accession>A0AAD8AL42</accession>
<proteinExistence type="predicted"/>
<feature type="non-terminal residue" evidence="2">
    <location>
        <position position="1"/>
    </location>
</feature>
<gene>
    <name evidence="2" type="ORF">L9F63_000804</name>
</gene>
<protein>
    <submittedName>
        <fullName evidence="2">Uncharacterized protein</fullName>
    </submittedName>
</protein>
<keyword evidence="3" id="KW-1185">Reference proteome</keyword>
<keyword evidence="1" id="KW-0472">Membrane</keyword>